<organism evidence="2 3">
    <name type="scientific">Rhodococcus opacus M213</name>
    <dbReference type="NCBI Taxonomy" id="1129896"/>
    <lineage>
        <taxon>Bacteria</taxon>
        <taxon>Bacillati</taxon>
        <taxon>Actinomycetota</taxon>
        <taxon>Actinomycetes</taxon>
        <taxon>Mycobacteriales</taxon>
        <taxon>Nocardiaceae</taxon>
        <taxon>Rhodococcus</taxon>
    </lineage>
</organism>
<evidence type="ECO:0000313" key="3">
    <source>
        <dbReference type="Proteomes" id="UP000005951"/>
    </source>
</evidence>
<name>K8X521_RHOOP</name>
<protein>
    <submittedName>
        <fullName evidence="2">Uncharacterized protein</fullName>
    </submittedName>
</protein>
<dbReference type="AlphaFoldDB" id="K8X521"/>
<feature type="region of interest" description="Disordered" evidence="1">
    <location>
        <begin position="32"/>
        <end position="54"/>
    </location>
</feature>
<gene>
    <name evidence="2" type="ORF">WSS_A41795</name>
</gene>
<evidence type="ECO:0000256" key="1">
    <source>
        <dbReference type="SAM" id="MobiDB-lite"/>
    </source>
</evidence>
<evidence type="ECO:0000313" key="2">
    <source>
        <dbReference type="EMBL" id="EKT76629.1"/>
    </source>
</evidence>
<dbReference type="EMBL" id="AJYC02000224">
    <property type="protein sequence ID" value="EKT76629.1"/>
    <property type="molecule type" value="Genomic_DNA"/>
</dbReference>
<accession>K8X521</accession>
<reference evidence="2 3" key="1">
    <citation type="journal article" date="2013" name="Genome Announc.">
        <title>Draft Genome Sequence of Rhodococcus opacus Strain M213 Shows a Diverse Catabolic Potential.</title>
        <authorList>
            <person name="Pathak A."/>
            <person name="Green S.J."/>
            <person name="Ogram A."/>
            <person name="Chauhan A."/>
        </authorList>
    </citation>
    <scope>NUCLEOTIDE SEQUENCE [LARGE SCALE GENOMIC DNA]</scope>
    <source>
        <strain evidence="2 3">M213</strain>
    </source>
</reference>
<sequence>MHYVWSTPDWDWAAGAIDLDLDDEAVRRLQQTLQPGEPVDRQRTVGPPGRGPREVVVEPVHHWLGSHAPGLHRDAGAVTHRVSIVGHESARAAVASG</sequence>
<dbReference type="RefSeq" id="WP_005265126.1">
    <property type="nucleotide sequence ID" value="NZ_AJYC02000224.1"/>
</dbReference>
<comment type="caution">
    <text evidence="2">The sequence shown here is derived from an EMBL/GenBank/DDBJ whole genome shotgun (WGS) entry which is preliminary data.</text>
</comment>
<dbReference type="Proteomes" id="UP000005951">
    <property type="component" value="Unassembled WGS sequence"/>
</dbReference>
<proteinExistence type="predicted"/>